<evidence type="ECO:0000256" key="1">
    <source>
        <dbReference type="SAM" id="Phobius"/>
    </source>
</evidence>
<evidence type="ECO:0000313" key="2">
    <source>
        <dbReference type="EMBL" id="KAF2677859.1"/>
    </source>
</evidence>
<dbReference type="EMBL" id="MU005617">
    <property type="protein sequence ID" value="KAF2677859.1"/>
    <property type="molecule type" value="Genomic_DNA"/>
</dbReference>
<dbReference type="Proteomes" id="UP000799291">
    <property type="component" value="Unassembled WGS sequence"/>
</dbReference>
<proteinExistence type="predicted"/>
<sequence length="68" mass="8018">MGFNVLERVWAWVLIEMKMLGWSLLSVVKISVNALQLWTWVAQSRFVYNTFVWRESENGVEAKRGYHG</sequence>
<feature type="transmembrane region" description="Helical" evidence="1">
    <location>
        <begin position="20"/>
        <end position="41"/>
    </location>
</feature>
<evidence type="ECO:0000313" key="3">
    <source>
        <dbReference type="Proteomes" id="UP000799291"/>
    </source>
</evidence>
<gene>
    <name evidence="2" type="ORF">K458DRAFT_423561</name>
</gene>
<keyword evidence="1" id="KW-0472">Membrane</keyword>
<dbReference type="AlphaFoldDB" id="A0A6G1IIY2"/>
<keyword evidence="1" id="KW-0812">Transmembrane</keyword>
<keyword evidence="1" id="KW-1133">Transmembrane helix</keyword>
<protein>
    <submittedName>
        <fullName evidence="2">Uncharacterized protein</fullName>
    </submittedName>
</protein>
<organism evidence="2 3">
    <name type="scientific">Lentithecium fluviatile CBS 122367</name>
    <dbReference type="NCBI Taxonomy" id="1168545"/>
    <lineage>
        <taxon>Eukaryota</taxon>
        <taxon>Fungi</taxon>
        <taxon>Dikarya</taxon>
        <taxon>Ascomycota</taxon>
        <taxon>Pezizomycotina</taxon>
        <taxon>Dothideomycetes</taxon>
        <taxon>Pleosporomycetidae</taxon>
        <taxon>Pleosporales</taxon>
        <taxon>Massarineae</taxon>
        <taxon>Lentitheciaceae</taxon>
        <taxon>Lentithecium</taxon>
    </lineage>
</organism>
<keyword evidence="3" id="KW-1185">Reference proteome</keyword>
<accession>A0A6G1IIY2</accession>
<reference evidence="2" key="1">
    <citation type="journal article" date="2020" name="Stud. Mycol.">
        <title>101 Dothideomycetes genomes: a test case for predicting lifestyles and emergence of pathogens.</title>
        <authorList>
            <person name="Haridas S."/>
            <person name="Albert R."/>
            <person name="Binder M."/>
            <person name="Bloem J."/>
            <person name="Labutti K."/>
            <person name="Salamov A."/>
            <person name="Andreopoulos B."/>
            <person name="Baker S."/>
            <person name="Barry K."/>
            <person name="Bills G."/>
            <person name="Bluhm B."/>
            <person name="Cannon C."/>
            <person name="Castanera R."/>
            <person name="Culley D."/>
            <person name="Daum C."/>
            <person name="Ezra D."/>
            <person name="Gonzalez J."/>
            <person name="Henrissat B."/>
            <person name="Kuo A."/>
            <person name="Liang C."/>
            <person name="Lipzen A."/>
            <person name="Lutzoni F."/>
            <person name="Magnuson J."/>
            <person name="Mondo S."/>
            <person name="Nolan M."/>
            <person name="Ohm R."/>
            <person name="Pangilinan J."/>
            <person name="Park H.-J."/>
            <person name="Ramirez L."/>
            <person name="Alfaro M."/>
            <person name="Sun H."/>
            <person name="Tritt A."/>
            <person name="Yoshinaga Y."/>
            <person name="Zwiers L.-H."/>
            <person name="Turgeon B."/>
            <person name="Goodwin S."/>
            <person name="Spatafora J."/>
            <person name="Crous P."/>
            <person name="Grigoriev I."/>
        </authorList>
    </citation>
    <scope>NUCLEOTIDE SEQUENCE</scope>
    <source>
        <strain evidence="2">CBS 122367</strain>
    </source>
</reference>
<feature type="non-terminal residue" evidence="2">
    <location>
        <position position="68"/>
    </location>
</feature>
<name>A0A6G1IIY2_9PLEO</name>